<dbReference type="EMBL" id="BGPR01268393">
    <property type="protein sequence ID" value="GBM91617.1"/>
    <property type="molecule type" value="Genomic_DNA"/>
</dbReference>
<name>A0A4Y2JP70_ARAVE</name>
<reference evidence="2 4" key="1">
    <citation type="journal article" date="2019" name="Sci. Rep.">
        <title>Orb-weaving spider Araneus ventricosus genome elucidates the spidroin gene catalogue.</title>
        <authorList>
            <person name="Kono N."/>
            <person name="Nakamura H."/>
            <person name="Ohtoshi R."/>
            <person name="Moran D.A.P."/>
            <person name="Shinohara A."/>
            <person name="Yoshida Y."/>
            <person name="Fujiwara M."/>
            <person name="Mori M."/>
            <person name="Tomita M."/>
            <person name="Arakawa K."/>
        </authorList>
    </citation>
    <scope>NUCLEOTIDE SEQUENCE [LARGE SCALE GENOMIC DNA]</scope>
</reference>
<dbReference type="EMBL" id="BGPR01268197">
    <property type="protein sequence ID" value="GBM91132.1"/>
    <property type="molecule type" value="Genomic_DNA"/>
</dbReference>
<sequence length="38" mass="4319">DQQRSYWPSEVDDDQIRRSSRSYSALSSDPPVVSYSGP</sequence>
<feature type="non-terminal residue" evidence="2">
    <location>
        <position position="1"/>
    </location>
</feature>
<keyword evidence="4" id="KW-1185">Reference proteome</keyword>
<comment type="caution">
    <text evidence="2">The sequence shown here is derived from an EMBL/GenBank/DDBJ whole genome shotgun (WGS) entry which is preliminary data.</text>
</comment>
<gene>
    <name evidence="3" type="ORF">AVEN_250791_1</name>
    <name evidence="2" type="ORF">AVEN_266209_1</name>
</gene>
<evidence type="ECO:0000256" key="1">
    <source>
        <dbReference type="SAM" id="MobiDB-lite"/>
    </source>
</evidence>
<feature type="region of interest" description="Disordered" evidence="1">
    <location>
        <begin position="1"/>
        <end position="38"/>
    </location>
</feature>
<dbReference type="AlphaFoldDB" id="A0A4Y2JP70"/>
<dbReference type="Proteomes" id="UP000499080">
    <property type="component" value="Unassembled WGS sequence"/>
</dbReference>
<accession>A0A4Y2JP70</accession>
<organism evidence="2 4">
    <name type="scientific">Araneus ventricosus</name>
    <name type="common">Orbweaver spider</name>
    <name type="synonym">Epeira ventricosa</name>
    <dbReference type="NCBI Taxonomy" id="182803"/>
    <lineage>
        <taxon>Eukaryota</taxon>
        <taxon>Metazoa</taxon>
        <taxon>Ecdysozoa</taxon>
        <taxon>Arthropoda</taxon>
        <taxon>Chelicerata</taxon>
        <taxon>Arachnida</taxon>
        <taxon>Araneae</taxon>
        <taxon>Araneomorphae</taxon>
        <taxon>Entelegynae</taxon>
        <taxon>Araneoidea</taxon>
        <taxon>Araneidae</taxon>
        <taxon>Araneus</taxon>
    </lineage>
</organism>
<protein>
    <submittedName>
        <fullName evidence="2">Uncharacterized protein</fullName>
    </submittedName>
</protein>
<proteinExistence type="predicted"/>
<evidence type="ECO:0000313" key="2">
    <source>
        <dbReference type="EMBL" id="GBM91132.1"/>
    </source>
</evidence>
<evidence type="ECO:0000313" key="3">
    <source>
        <dbReference type="EMBL" id="GBM91617.1"/>
    </source>
</evidence>
<evidence type="ECO:0000313" key="4">
    <source>
        <dbReference type="Proteomes" id="UP000499080"/>
    </source>
</evidence>